<dbReference type="RefSeq" id="WP_087459446.1">
    <property type="nucleotide sequence ID" value="NZ_CP021425.1"/>
</dbReference>
<reference evidence="2 3" key="1">
    <citation type="submission" date="2017-05" db="EMBL/GenBank/DDBJ databases">
        <title>Genomic insights into alkan degradation activity of Oleiphilus messinensis.</title>
        <authorList>
            <person name="Kozyavkin S.A."/>
            <person name="Slesarev A.I."/>
            <person name="Golyshin P.N."/>
            <person name="Korzhenkov A."/>
            <person name="Golyshina O.N."/>
            <person name="Toshchakov S.V."/>
        </authorList>
    </citation>
    <scope>NUCLEOTIDE SEQUENCE [LARGE SCALE GENOMIC DNA]</scope>
    <source>
        <strain evidence="2 3">ME102</strain>
    </source>
</reference>
<dbReference type="Proteomes" id="UP000196027">
    <property type="component" value="Chromosome"/>
</dbReference>
<keyword evidence="3" id="KW-1185">Reference proteome</keyword>
<organism evidence="2 3">
    <name type="scientific">Oleiphilus messinensis</name>
    <dbReference type="NCBI Taxonomy" id="141451"/>
    <lineage>
        <taxon>Bacteria</taxon>
        <taxon>Pseudomonadati</taxon>
        <taxon>Pseudomonadota</taxon>
        <taxon>Gammaproteobacteria</taxon>
        <taxon>Oceanospirillales</taxon>
        <taxon>Oleiphilaceae</taxon>
        <taxon>Oleiphilus</taxon>
    </lineage>
</organism>
<feature type="signal peptide" evidence="1">
    <location>
        <begin position="1"/>
        <end position="24"/>
    </location>
</feature>
<dbReference type="OrthoDB" id="6358750at2"/>
<dbReference type="EMBL" id="CP021425">
    <property type="protein sequence ID" value="ARU54219.1"/>
    <property type="molecule type" value="Genomic_DNA"/>
</dbReference>
<dbReference type="AlphaFoldDB" id="A0A1Y0I1X9"/>
<gene>
    <name evidence="2" type="ORF">OLMES_0110</name>
</gene>
<proteinExistence type="predicted"/>
<dbReference type="KEGG" id="ome:OLMES_0110"/>
<sequence length="375" mass="40412">MGIRATGYATGLLCLSIVAANANAELTSLEDGELRDITGQSALQFSATDISYELNHLVGVEFTKDEGIGFTRTEQRSVTEQVDATVYRYQINADGEFHAFAEELTLGDYGGANNSIYKDENGQGVPDVALRNFGFGKSAEEPFYFEDPYIEIQQQNHADGTQSFRGFRIGFGLVNGSTPVTIDSISGYIQALSVLADAGGLIRSQIYGSGTKDTFANVIGEFPDGSGNYAQTPPPGEQQCNGIWCGNTPDNTGLSQNTNILPYALGGKELNLEHVESLDYHNVENFYISMTQGGGASFVNADGSVNGAMWSQHLEGIIPKSRPDLPGWNLVTPFNDPNNATDGYLEAHSNITASLGQVFFGTGDDNPRQSYQPLF</sequence>
<protein>
    <submittedName>
        <fullName evidence="2">Uncharacterized protein</fullName>
    </submittedName>
</protein>
<feature type="chain" id="PRO_5012259740" evidence="1">
    <location>
        <begin position="25"/>
        <end position="375"/>
    </location>
</feature>
<accession>A0A1Y0I1X9</accession>
<keyword evidence="1" id="KW-0732">Signal</keyword>
<name>A0A1Y0I1X9_9GAMM</name>
<evidence type="ECO:0000256" key="1">
    <source>
        <dbReference type="SAM" id="SignalP"/>
    </source>
</evidence>
<evidence type="ECO:0000313" key="2">
    <source>
        <dbReference type="EMBL" id="ARU54219.1"/>
    </source>
</evidence>
<evidence type="ECO:0000313" key="3">
    <source>
        <dbReference type="Proteomes" id="UP000196027"/>
    </source>
</evidence>